<dbReference type="AlphaFoldDB" id="A0A1F6YWQ2"/>
<accession>A0A1F6YWQ2</accession>
<dbReference type="EMBL" id="MFWE01000003">
    <property type="protein sequence ID" value="OGJ10786.1"/>
    <property type="molecule type" value="Genomic_DNA"/>
</dbReference>
<evidence type="ECO:0000313" key="3">
    <source>
        <dbReference type="Proteomes" id="UP000178975"/>
    </source>
</evidence>
<dbReference type="Proteomes" id="UP000178975">
    <property type="component" value="Unassembled WGS sequence"/>
</dbReference>
<organism evidence="2 3">
    <name type="scientific">Candidatus Nomurabacteria bacterium RIFOXYC2_FULL_36_19</name>
    <dbReference type="NCBI Taxonomy" id="1801806"/>
    <lineage>
        <taxon>Bacteria</taxon>
        <taxon>Candidatus Nomuraibacteriota</taxon>
    </lineage>
</organism>
<comment type="caution">
    <text evidence="2">The sequence shown here is derived from an EMBL/GenBank/DDBJ whole genome shotgun (WGS) entry which is preliminary data.</text>
</comment>
<keyword evidence="1" id="KW-0472">Membrane</keyword>
<reference evidence="2 3" key="1">
    <citation type="journal article" date="2016" name="Nat. Commun.">
        <title>Thousands of microbial genomes shed light on interconnected biogeochemical processes in an aquifer system.</title>
        <authorList>
            <person name="Anantharaman K."/>
            <person name="Brown C.T."/>
            <person name="Hug L.A."/>
            <person name="Sharon I."/>
            <person name="Castelle C.J."/>
            <person name="Probst A.J."/>
            <person name="Thomas B.C."/>
            <person name="Singh A."/>
            <person name="Wilkins M.J."/>
            <person name="Karaoz U."/>
            <person name="Brodie E.L."/>
            <person name="Williams K.H."/>
            <person name="Hubbard S.S."/>
            <person name="Banfield J.F."/>
        </authorList>
    </citation>
    <scope>NUCLEOTIDE SEQUENCE [LARGE SCALE GENOMIC DNA]</scope>
</reference>
<protein>
    <submittedName>
        <fullName evidence="2">Uncharacterized protein</fullName>
    </submittedName>
</protein>
<feature type="transmembrane region" description="Helical" evidence="1">
    <location>
        <begin position="24"/>
        <end position="45"/>
    </location>
</feature>
<gene>
    <name evidence="2" type="ORF">A2456_03060</name>
</gene>
<evidence type="ECO:0000313" key="2">
    <source>
        <dbReference type="EMBL" id="OGJ10786.1"/>
    </source>
</evidence>
<proteinExistence type="predicted"/>
<sequence>MRQISLKFNMLVKSVSIINNIEKLIFNTIIWSFGALVLLYLIFLGNMVKNIVERKSLEANAHVLGSEVRELELTYLSMSNDIDLNLSYSMGFKETQATFATRKTLGFGSVNDSKVAQNDF</sequence>
<keyword evidence="1" id="KW-0812">Transmembrane</keyword>
<name>A0A1F6YWQ2_9BACT</name>
<keyword evidence="1" id="KW-1133">Transmembrane helix</keyword>
<evidence type="ECO:0000256" key="1">
    <source>
        <dbReference type="SAM" id="Phobius"/>
    </source>
</evidence>